<feature type="compositionally biased region" description="Basic residues" evidence="3">
    <location>
        <begin position="57"/>
        <end position="70"/>
    </location>
</feature>
<evidence type="ECO:0000256" key="2">
    <source>
        <dbReference type="PIRSR" id="PIRSR607760-1"/>
    </source>
</evidence>
<feature type="compositionally biased region" description="Basic residues" evidence="3">
    <location>
        <begin position="96"/>
        <end position="107"/>
    </location>
</feature>
<dbReference type="InterPro" id="IPR009078">
    <property type="entry name" value="Ferritin-like_SF"/>
</dbReference>
<keyword evidence="5" id="KW-1185">Reference proteome</keyword>
<dbReference type="Proteomes" id="UP000600101">
    <property type="component" value="Unassembled WGS sequence"/>
</dbReference>
<comment type="cofactor">
    <cofactor evidence="2">
        <name>Mn(2+)</name>
        <dbReference type="ChEBI" id="CHEBI:29035"/>
    </cofactor>
    <text evidence="2">Binds 2 manganese ions per subunit.</text>
</comment>
<dbReference type="RefSeq" id="WP_186771813.1">
    <property type="nucleotide sequence ID" value="NZ_JACOMF010000022.1"/>
</dbReference>
<keyword evidence="2" id="KW-0479">Metal-binding</keyword>
<dbReference type="EMBL" id="JACOMF010000022">
    <property type="protein sequence ID" value="MBC4017046.1"/>
    <property type="molecule type" value="Genomic_DNA"/>
</dbReference>
<feature type="compositionally biased region" description="Low complexity" evidence="3">
    <location>
        <begin position="71"/>
        <end position="95"/>
    </location>
</feature>
<gene>
    <name evidence="4" type="ORF">H7965_17160</name>
</gene>
<proteinExistence type="inferred from homology"/>
<keyword evidence="2" id="KW-0464">Manganese</keyword>
<protein>
    <submittedName>
        <fullName evidence="4">Manganese catalase family protein</fullName>
    </submittedName>
</protein>
<accession>A0A9X0QZS3</accession>
<feature type="region of interest" description="Disordered" evidence="3">
    <location>
        <begin position="51"/>
        <end position="107"/>
    </location>
</feature>
<dbReference type="Gene3D" id="1.20.1260.10">
    <property type="match status" value="1"/>
</dbReference>
<dbReference type="SUPFAM" id="SSF47240">
    <property type="entry name" value="Ferritin-like"/>
    <property type="match status" value="1"/>
</dbReference>
<name>A0A9X0QZS3_9PROT</name>
<comment type="caution">
    <text evidence="4">The sequence shown here is derived from an EMBL/GenBank/DDBJ whole genome shotgun (WGS) entry which is preliminary data.</text>
</comment>
<sequence>MFYTDGKLQYPVRIEAPKLILVCALQQATGGAEGEIHVLMQYLFRGWRSRGPTAARKLSRSQRSRGRSARLRPPAQPRAALRTLPGTAAAPSRSAPRIRRRRMPIAC</sequence>
<evidence type="ECO:0000256" key="1">
    <source>
        <dbReference type="ARBA" id="ARBA00007644"/>
    </source>
</evidence>
<dbReference type="Pfam" id="PF05067">
    <property type="entry name" value="Mn_catalase"/>
    <property type="match status" value="1"/>
</dbReference>
<dbReference type="InterPro" id="IPR007760">
    <property type="entry name" value="Mn_catalase"/>
</dbReference>
<comment type="similarity">
    <text evidence="1">Belongs to the manganese catalase family.</text>
</comment>
<evidence type="ECO:0000256" key="3">
    <source>
        <dbReference type="SAM" id="MobiDB-lite"/>
    </source>
</evidence>
<evidence type="ECO:0000313" key="4">
    <source>
        <dbReference type="EMBL" id="MBC4017046.1"/>
    </source>
</evidence>
<dbReference type="InterPro" id="IPR012347">
    <property type="entry name" value="Ferritin-like"/>
</dbReference>
<dbReference type="AlphaFoldDB" id="A0A9X0QZS3"/>
<reference evidence="4" key="1">
    <citation type="submission" date="2020-08" db="EMBL/GenBank/DDBJ databases">
        <authorList>
            <person name="Hu Y."/>
            <person name="Nguyen S.V."/>
            <person name="Li F."/>
            <person name="Fanning S."/>
        </authorList>
    </citation>
    <scope>NUCLEOTIDE SEQUENCE</scope>
    <source>
        <strain evidence="4">SYSU D8009</strain>
    </source>
</reference>
<organism evidence="4 5">
    <name type="scientific">Siccirubricoccus deserti</name>
    <dbReference type="NCBI Taxonomy" id="2013562"/>
    <lineage>
        <taxon>Bacteria</taxon>
        <taxon>Pseudomonadati</taxon>
        <taxon>Pseudomonadota</taxon>
        <taxon>Alphaproteobacteria</taxon>
        <taxon>Acetobacterales</taxon>
        <taxon>Roseomonadaceae</taxon>
        <taxon>Siccirubricoccus</taxon>
    </lineage>
</organism>
<dbReference type="GO" id="GO:0046872">
    <property type="term" value="F:metal ion binding"/>
    <property type="evidence" value="ECO:0007669"/>
    <property type="project" value="UniProtKB-KW"/>
</dbReference>
<feature type="binding site" evidence="2">
    <location>
        <position position="35"/>
    </location>
    <ligand>
        <name>Mn(2+)</name>
        <dbReference type="ChEBI" id="CHEBI:29035"/>
        <label>1</label>
    </ligand>
</feature>
<evidence type="ECO:0000313" key="5">
    <source>
        <dbReference type="Proteomes" id="UP000600101"/>
    </source>
</evidence>